<dbReference type="AlphaFoldDB" id="A0A2M4C6R7"/>
<feature type="signal peptide" evidence="1">
    <location>
        <begin position="1"/>
        <end position="17"/>
    </location>
</feature>
<reference evidence="2" key="1">
    <citation type="submission" date="2018-01" db="EMBL/GenBank/DDBJ databases">
        <title>An insight into the sialome of Amazonian anophelines.</title>
        <authorList>
            <person name="Ribeiro J.M."/>
            <person name="Scarpassa V."/>
            <person name="Calvo E."/>
        </authorList>
    </citation>
    <scope>NUCLEOTIDE SEQUENCE</scope>
    <source>
        <tissue evidence="2">Salivary glands</tissue>
    </source>
</reference>
<name>A0A2M4C6R7_9DIPT</name>
<dbReference type="EMBL" id="GGFJ01011784">
    <property type="protein sequence ID" value="MBW60925.1"/>
    <property type="molecule type" value="Transcribed_RNA"/>
</dbReference>
<feature type="chain" id="PRO_5014992755" evidence="1">
    <location>
        <begin position="18"/>
        <end position="143"/>
    </location>
</feature>
<keyword evidence="1" id="KW-0732">Signal</keyword>
<evidence type="ECO:0000256" key="1">
    <source>
        <dbReference type="SAM" id="SignalP"/>
    </source>
</evidence>
<evidence type="ECO:0000313" key="2">
    <source>
        <dbReference type="EMBL" id="MBW60925.1"/>
    </source>
</evidence>
<protein>
    <submittedName>
        <fullName evidence="2">Putative secreted protein</fullName>
    </submittedName>
</protein>
<sequence>MSTFIILLFSGTSTTLCCGPEAHLIIPFRCYFSCSTPSSTYTLEPEYSGCKVHRRGSLVRHDWDMGVWITLLGFQGLPRAHLPNIYPTPVYVPTFVRGCTVMLLKCVGDCEIELRTELADFSGREEKKRLQPTTSYATLRSML</sequence>
<accession>A0A2M4C6R7</accession>
<organism evidence="2">
    <name type="scientific">Anopheles marajoara</name>
    <dbReference type="NCBI Taxonomy" id="58244"/>
    <lineage>
        <taxon>Eukaryota</taxon>
        <taxon>Metazoa</taxon>
        <taxon>Ecdysozoa</taxon>
        <taxon>Arthropoda</taxon>
        <taxon>Hexapoda</taxon>
        <taxon>Insecta</taxon>
        <taxon>Pterygota</taxon>
        <taxon>Neoptera</taxon>
        <taxon>Endopterygota</taxon>
        <taxon>Diptera</taxon>
        <taxon>Nematocera</taxon>
        <taxon>Culicoidea</taxon>
        <taxon>Culicidae</taxon>
        <taxon>Anophelinae</taxon>
        <taxon>Anopheles</taxon>
    </lineage>
</organism>
<proteinExistence type="predicted"/>